<protein>
    <submittedName>
        <fullName evidence="2">Uncharacterized protein</fullName>
    </submittedName>
</protein>
<organism evidence="2 3">
    <name type="scientific">Dellaglioa algida DSM 15638</name>
    <dbReference type="NCBI Taxonomy" id="1423719"/>
    <lineage>
        <taxon>Bacteria</taxon>
        <taxon>Bacillati</taxon>
        <taxon>Bacillota</taxon>
        <taxon>Bacilli</taxon>
        <taxon>Lactobacillales</taxon>
        <taxon>Lactobacillaceae</taxon>
        <taxon>Dellaglioa</taxon>
    </lineage>
</organism>
<dbReference type="Proteomes" id="UP000051450">
    <property type="component" value="Unassembled WGS sequence"/>
</dbReference>
<feature type="transmembrane region" description="Helical" evidence="1">
    <location>
        <begin position="6"/>
        <end position="28"/>
    </location>
</feature>
<accession>A0A0R1HJN4</accession>
<evidence type="ECO:0000313" key="2">
    <source>
        <dbReference type="EMBL" id="KRK46392.1"/>
    </source>
</evidence>
<dbReference type="AlphaFoldDB" id="A0A0R1HJN4"/>
<keyword evidence="1" id="KW-0472">Membrane</keyword>
<evidence type="ECO:0000313" key="3">
    <source>
        <dbReference type="Proteomes" id="UP000051450"/>
    </source>
</evidence>
<dbReference type="RefSeq" id="WP_057973339.1">
    <property type="nucleotide sequence ID" value="NZ_AZDI01000001.1"/>
</dbReference>
<feature type="transmembrane region" description="Helical" evidence="1">
    <location>
        <begin position="91"/>
        <end position="114"/>
    </location>
</feature>
<name>A0A0R1HJN4_9LACO</name>
<keyword evidence="3" id="KW-1185">Reference proteome</keyword>
<reference evidence="2 3" key="1">
    <citation type="journal article" date="2015" name="Genome Announc.">
        <title>Expanding the biotechnology potential of lactobacilli through comparative genomics of 213 strains and associated genera.</title>
        <authorList>
            <person name="Sun Z."/>
            <person name="Harris H.M."/>
            <person name="McCann A."/>
            <person name="Guo C."/>
            <person name="Argimon S."/>
            <person name="Zhang W."/>
            <person name="Yang X."/>
            <person name="Jeffery I.B."/>
            <person name="Cooney J.C."/>
            <person name="Kagawa T.F."/>
            <person name="Liu W."/>
            <person name="Song Y."/>
            <person name="Salvetti E."/>
            <person name="Wrobel A."/>
            <person name="Rasinkangas P."/>
            <person name="Parkhill J."/>
            <person name="Rea M.C."/>
            <person name="O'Sullivan O."/>
            <person name="Ritari J."/>
            <person name="Douillard F.P."/>
            <person name="Paul Ross R."/>
            <person name="Yang R."/>
            <person name="Briner A.E."/>
            <person name="Felis G.E."/>
            <person name="de Vos W.M."/>
            <person name="Barrangou R."/>
            <person name="Klaenhammer T.R."/>
            <person name="Caufield P.W."/>
            <person name="Cui Y."/>
            <person name="Zhang H."/>
            <person name="O'Toole P.W."/>
        </authorList>
    </citation>
    <scope>NUCLEOTIDE SEQUENCE [LARGE SCALE GENOMIC DNA]</scope>
    <source>
        <strain evidence="2 3">DSM 15638</strain>
    </source>
</reference>
<comment type="caution">
    <text evidence="2">The sequence shown here is derived from an EMBL/GenBank/DDBJ whole genome shotgun (WGS) entry which is preliminary data.</text>
</comment>
<sequence length="117" mass="13845">MKRFKYYSVSLLKGLVPLIILLAIGNLWSAPNWRLLINYYLILNFLTFYPYNLELNGFNQKEIKKDKEDETPQSRQEMNTREISTENVTKLLIFVVQFAGLILIAPGQFIYYYLIKN</sequence>
<feature type="transmembrane region" description="Helical" evidence="1">
    <location>
        <begin position="35"/>
        <end position="51"/>
    </location>
</feature>
<keyword evidence="1" id="KW-0812">Transmembrane</keyword>
<gene>
    <name evidence="2" type="ORF">FC66_GL000014</name>
</gene>
<dbReference type="PATRIC" id="fig|1423719.4.peg.13"/>
<dbReference type="EMBL" id="AZDI01000001">
    <property type="protein sequence ID" value="KRK46392.1"/>
    <property type="molecule type" value="Genomic_DNA"/>
</dbReference>
<keyword evidence="1" id="KW-1133">Transmembrane helix</keyword>
<dbReference type="STRING" id="1423719.FC66_GL000014"/>
<proteinExistence type="predicted"/>
<evidence type="ECO:0000256" key="1">
    <source>
        <dbReference type="SAM" id="Phobius"/>
    </source>
</evidence>